<evidence type="ECO:0000256" key="1">
    <source>
        <dbReference type="SAM" id="SignalP"/>
    </source>
</evidence>
<dbReference type="InterPro" id="IPR025665">
    <property type="entry name" value="Beta-barrel_OMP_2"/>
</dbReference>
<dbReference type="OrthoDB" id="947434at2"/>
<evidence type="ECO:0000313" key="4">
    <source>
        <dbReference type="Proteomes" id="UP000321497"/>
    </source>
</evidence>
<gene>
    <name evidence="3" type="ORF">ESU54_04475</name>
</gene>
<protein>
    <submittedName>
        <fullName evidence="3">PorT family protein</fullName>
    </submittedName>
</protein>
<dbReference type="Pfam" id="PF13568">
    <property type="entry name" value="OMP_b-brl_2"/>
    <property type="match status" value="1"/>
</dbReference>
<name>A0A5C6Z4W7_9FLAO</name>
<dbReference type="EMBL" id="VORT01000002">
    <property type="protein sequence ID" value="TXD74513.1"/>
    <property type="molecule type" value="Genomic_DNA"/>
</dbReference>
<comment type="caution">
    <text evidence="3">The sequence shown here is derived from an EMBL/GenBank/DDBJ whole genome shotgun (WGS) entry which is preliminary data.</text>
</comment>
<feature type="domain" description="Outer membrane protein beta-barrel" evidence="2">
    <location>
        <begin position="19"/>
        <end position="167"/>
    </location>
</feature>
<reference evidence="3 4" key="1">
    <citation type="submission" date="2019-08" db="EMBL/GenBank/DDBJ databases">
        <title>Genome of Aequorivita antarctica SW49 (type strain).</title>
        <authorList>
            <person name="Bowman J.P."/>
        </authorList>
    </citation>
    <scope>NUCLEOTIDE SEQUENCE [LARGE SCALE GENOMIC DNA]</scope>
    <source>
        <strain evidence="3 4">SW49</strain>
    </source>
</reference>
<proteinExistence type="predicted"/>
<sequence length="187" mass="20098">MKKLLLFVALATLSFTAVQSQNVRFGVKGGVNLSSVNGDDVDGFDGVTGFHIGAVAKIGFTELLALQPEILFSAQGYAVDDTTVRLGYVNVPIMADFTIVEGLSLQGGPQFGFNVVSGYKVDGDEYEHFEDDDTFETLDLGVGIGAQYVLPMNLFFQARYVVGFSDIAKDADAKNAVLSFSAGYFFN</sequence>
<organism evidence="3 4">
    <name type="scientific">Aequorivita antarctica</name>
    <dbReference type="NCBI Taxonomy" id="153266"/>
    <lineage>
        <taxon>Bacteria</taxon>
        <taxon>Pseudomonadati</taxon>
        <taxon>Bacteroidota</taxon>
        <taxon>Flavobacteriia</taxon>
        <taxon>Flavobacteriales</taxon>
        <taxon>Flavobacteriaceae</taxon>
        <taxon>Aequorivita</taxon>
    </lineage>
</organism>
<dbReference type="Proteomes" id="UP000321497">
    <property type="component" value="Unassembled WGS sequence"/>
</dbReference>
<evidence type="ECO:0000259" key="2">
    <source>
        <dbReference type="Pfam" id="PF13568"/>
    </source>
</evidence>
<dbReference type="RefSeq" id="WP_111843940.1">
    <property type="nucleotide sequence ID" value="NZ_UEGI01000003.1"/>
</dbReference>
<feature type="chain" id="PRO_5023047092" evidence="1">
    <location>
        <begin position="21"/>
        <end position="187"/>
    </location>
</feature>
<feature type="signal peptide" evidence="1">
    <location>
        <begin position="1"/>
        <end position="20"/>
    </location>
</feature>
<dbReference type="AlphaFoldDB" id="A0A5C6Z4W7"/>
<keyword evidence="1" id="KW-0732">Signal</keyword>
<keyword evidence="4" id="KW-1185">Reference proteome</keyword>
<accession>A0A5C6Z4W7</accession>
<evidence type="ECO:0000313" key="3">
    <source>
        <dbReference type="EMBL" id="TXD74513.1"/>
    </source>
</evidence>